<evidence type="ECO:0000313" key="1">
    <source>
        <dbReference type="EMBL" id="SHI91075.1"/>
    </source>
</evidence>
<dbReference type="RefSeq" id="WP_072782606.1">
    <property type="nucleotide sequence ID" value="NZ_CP045292.1"/>
</dbReference>
<dbReference type="AlphaFoldDB" id="A0A1M6F090"/>
<gene>
    <name evidence="1" type="ORF">SAMN05444337_1090</name>
</gene>
<protein>
    <submittedName>
        <fullName evidence="1">Uncharacterized protein</fullName>
    </submittedName>
</protein>
<accession>A0A1M6F090</accession>
<dbReference type="Proteomes" id="UP000184232">
    <property type="component" value="Unassembled WGS sequence"/>
</dbReference>
<reference evidence="1 2" key="1">
    <citation type="submission" date="2016-11" db="EMBL/GenBank/DDBJ databases">
        <authorList>
            <person name="Jaros S."/>
            <person name="Januszkiewicz K."/>
            <person name="Wedrychowicz H."/>
        </authorList>
    </citation>
    <scope>NUCLEOTIDE SEQUENCE [LARGE SCALE GENOMIC DNA]</scope>
    <source>
        <strain evidence="1 2">DSM 22807</strain>
    </source>
</reference>
<dbReference type="EMBL" id="FQZH01000001">
    <property type="protein sequence ID" value="SHI91075.1"/>
    <property type="molecule type" value="Genomic_DNA"/>
</dbReference>
<organism evidence="1 2">
    <name type="scientific">Flavobacterium haoranii</name>
    <dbReference type="NCBI Taxonomy" id="683124"/>
    <lineage>
        <taxon>Bacteria</taxon>
        <taxon>Pseudomonadati</taxon>
        <taxon>Bacteroidota</taxon>
        <taxon>Flavobacteriia</taxon>
        <taxon>Flavobacteriales</taxon>
        <taxon>Flavobacteriaceae</taxon>
        <taxon>Flavobacterium</taxon>
    </lineage>
</organism>
<sequence length="275" mass="29785">MTKKYFYILLFATLNVISQNVGIKTTSPEEELHIAGATSTIRVEGLNEINNVNNLGTNSTSKVFVNEFGDLVLGELKDNIQLIFDSDNYLRDVQNPTSLILQTGEGSGFSEAGIPTLGLAASFTLTAPAVVEINYSVSWNLGKNASPTSRIDDYRARVVQTGVYFRLNDYTGPPVVNDYFGNPINGGALCINSSCTQVAGMIGINGQIYNNEDKDEGVWSGFRNSASDYVILGPGTYTPMFAAQLEVGDTNATGAIKMYLGVENDEVQVIAHYFN</sequence>
<keyword evidence="2" id="KW-1185">Reference proteome</keyword>
<proteinExistence type="predicted"/>
<dbReference type="OrthoDB" id="1330243at2"/>
<dbReference type="STRING" id="683124.SAMN05444337_1090"/>
<evidence type="ECO:0000313" key="2">
    <source>
        <dbReference type="Proteomes" id="UP000184232"/>
    </source>
</evidence>
<name>A0A1M6F090_9FLAO</name>